<dbReference type="Gene3D" id="3.40.50.1820">
    <property type="entry name" value="alpha/beta hydrolase"/>
    <property type="match status" value="1"/>
</dbReference>
<gene>
    <name evidence="2" type="ORF">Lac1_00320</name>
</gene>
<dbReference type="Proteomes" id="UP001305815">
    <property type="component" value="Chromosome"/>
</dbReference>
<feature type="domain" description="Serine aminopeptidase S33" evidence="1">
    <location>
        <begin position="26"/>
        <end position="291"/>
    </location>
</feature>
<dbReference type="SUPFAM" id="SSF53474">
    <property type="entry name" value="alpha/beta-Hydrolases"/>
    <property type="match status" value="1"/>
</dbReference>
<sequence length="309" mass="35557">MKKEFYYPSADGETQIHAVEWIPEGEVRAILQISHGMVEYIDRYDEFASWLTEKGWYVTGNDHLGHGKSVSSEEKYGFFHETDGNRCVIADIHRLRERTEQTYPGVPYFMMGHSMGSFLVRQYLFTYGNGLAGAIIMGTGHKSAAVLNLGQMLCRIIAGVKGWNFRSNLINALGIGSYNKKFEPCESKQEWVTSDPEIRGRYEADPLCSFVFTVNGYHQMFEGMKELTKRSNMKKMPKNLPLLFVSGEKDPVGGFGKDVKKVYESYLKAGMKNAEIRLYENDRHEILNEQDRRVVYEELYQWMERNLSG</sequence>
<proteinExistence type="predicted"/>
<evidence type="ECO:0000259" key="1">
    <source>
        <dbReference type="Pfam" id="PF12146"/>
    </source>
</evidence>
<dbReference type="EMBL" id="AP027742">
    <property type="protein sequence ID" value="BDZ75849.1"/>
    <property type="molecule type" value="Genomic_DNA"/>
</dbReference>
<dbReference type="InterPro" id="IPR029058">
    <property type="entry name" value="AB_hydrolase_fold"/>
</dbReference>
<protein>
    <submittedName>
        <fullName evidence="2">Alpha/beta hydrolase</fullName>
    </submittedName>
</protein>
<evidence type="ECO:0000313" key="2">
    <source>
        <dbReference type="EMBL" id="BDZ75849.1"/>
    </source>
</evidence>
<dbReference type="GO" id="GO:0016787">
    <property type="term" value="F:hydrolase activity"/>
    <property type="evidence" value="ECO:0007669"/>
    <property type="project" value="UniProtKB-KW"/>
</dbReference>
<dbReference type="InterPro" id="IPR051044">
    <property type="entry name" value="MAG_DAG_Lipase"/>
</dbReference>
<accession>A0ABN6YX00</accession>
<dbReference type="PANTHER" id="PTHR11614">
    <property type="entry name" value="PHOSPHOLIPASE-RELATED"/>
    <property type="match status" value="1"/>
</dbReference>
<dbReference type="InterPro" id="IPR022742">
    <property type="entry name" value="Hydrolase_4"/>
</dbReference>
<organism evidence="2 3">
    <name type="scientific">Claveliimonas bilis</name>
    <dbReference type="NCBI Taxonomy" id="3028070"/>
    <lineage>
        <taxon>Bacteria</taxon>
        <taxon>Bacillati</taxon>
        <taxon>Bacillota</taxon>
        <taxon>Clostridia</taxon>
        <taxon>Lachnospirales</taxon>
        <taxon>Lachnospiraceae</taxon>
        <taxon>Claveliimonas</taxon>
    </lineage>
</organism>
<evidence type="ECO:0000313" key="3">
    <source>
        <dbReference type="Proteomes" id="UP001305815"/>
    </source>
</evidence>
<dbReference type="Pfam" id="PF12146">
    <property type="entry name" value="Hydrolase_4"/>
    <property type="match status" value="1"/>
</dbReference>
<keyword evidence="2" id="KW-0378">Hydrolase</keyword>
<reference evidence="3" key="1">
    <citation type="journal article" date="2023" name="Int. J. Syst. Evol. Microbiol.">
        <title>Claveliimonas bilis gen. nov., sp. nov., deoxycholic acid-producing bacteria isolated from human faeces, and reclassification of Sellimonas monacensis Zenner et al. 2021 as Claveliimonas monacensis comb. nov.</title>
        <authorList>
            <person name="Hisatomi A."/>
            <person name="Kastawa N.W.E.P.G."/>
            <person name="Song I."/>
            <person name="Ohkuma M."/>
            <person name="Fukiya S."/>
            <person name="Sakamoto M."/>
        </authorList>
    </citation>
    <scope>NUCLEOTIDE SEQUENCE [LARGE SCALE GENOMIC DNA]</scope>
    <source>
        <strain evidence="3">12BBH14</strain>
    </source>
</reference>
<name>A0ABN6YX00_9FIRM</name>
<keyword evidence="3" id="KW-1185">Reference proteome</keyword>
<dbReference type="RefSeq" id="WP_316265903.1">
    <property type="nucleotide sequence ID" value="NZ_AP027742.1"/>
</dbReference>